<accession>A0A8I2YE76</accession>
<keyword evidence="3" id="KW-0067">ATP-binding</keyword>
<dbReference type="GO" id="GO:0005829">
    <property type="term" value="C:cytosol"/>
    <property type="evidence" value="ECO:0007669"/>
    <property type="project" value="TreeGrafter"/>
</dbReference>
<feature type="domain" description="Carbamoyl phosphate synthase ATP-binding" evidence="4">
    <location>
        <begin position="18"/>
        <end position="25"/>
    </location>
</feature>
<dbReference type="OrthoDB" id="3055472at2759"/>
<name>A0A8I2YE76_9AGAM</name>
<dbReference type="PANTHER" id="PTHR11405:SF5">
    <property type="entry name" value="CAD PROTEIN"/>
    <property type="match status" value="1"/>
</dbReference>
<evidence type="ECO:0000256" key="3">
    <source>
        <dbReference type="ARBA" id="ARBA00022840"/>
    </source>
</evidence>
<gene>
    <name evidence="5" type="ORF">JVT61DRAFT_12314</name>
</gene>
<keyword evidence="6" id="KW-1185">Reference proteome</keyword>
<protein>
    <recommendedName>
        <fullName evidence="4">Carbamoyl phosphate synthase ATP-binding domain-containing protein</fullName>
    </recommendedName>
</protein>
<reference evidence="5" key="1">
    <citation type="submission" date="2021-03" db="EMBL/GenBank/DDBJ databases">
        <title>Evolutionary innovations through gain and loss of genes in the ectomycorrhizal Boletales.</title>
        <authorList>
            <person name="Wu G."/>
            <person name="Miyauchi S."/>
            <person name="Morin E."/>
            <person name="Yang Z.-L."/>
            <person name="Xu J."/>
            <person name="Martin F.M."/>
        </authorList>
    </citation>
    <scope>NUCLEOTIDE SEQUENCE</scope>
    <source>
        <strain evidence="5">BR01</strain>
    </source>
</reference>
<keyword evidence="2" id="KW-0547">Nucleotide-binding</keyword>
<evidence type="ECO:0000313" key="6">
    <source>
        <dbReference type="Proteomes" id="UP000683000"/>
    </source>
</evidence>
<dbReference type="AlphaFoldDB" id="A0A8I2YE76"/>
<dbReference type="GO" id="GO:0004151">
    <property type="term" value="F:dihydroorotase activity"/>
    <property type="evidence" value="ECO:0007669"/>
    <property type="project" value="TreeGrafter"/>
</dbReference>
<dbReference type="GO" id="GO:0006207">
    <property type="term" value="P:'de novo' pyrimidine nucleobase biosynthetic process"/>
    <property type="evidence" value="ECO:0007669"/>
    <property type="project" value="TreeGrafter"/>
</dbReference>
<evidence type="ECO:0000256" key="1">
    <source>
        <dbReference type="ARBA" id="ARBA00022598"/>
    </source>
</evidence>
<evidence type="ECO:0000313" key="5">
    <source>
        <dbReference type="EMBL" id="KAG6370167.1"/>
    </source>
</evidence>
<dbReference type="Gene3D" id="3.30.470.20">
    <property type="entry name" value="ATP-grasp fold, B domain"/>
    <property type="match status" value="2"/>
</dbReference>
<dbReference type="GO" id="GO:0005524">
    <property type="term" value="F:ATP binding"/>
    <property type="evidence" value="ECO:0007669"/>
    <property type="project" value="UniProtKB-KW"/>
</dbReference>
<organism evidence="5 6">
    <name type="scientific">Boletus reticuloceps</name>
    <dbReference type="NCBI Taxonomy" id="495285"/>
    <lineage>
        <taxon>Eukaryota</taxon>
        <taxon>Fungi</taxon>
        <taxon>Dikarya</taxon>
        <taxon>Basidiomycota</taxon>
        <taxon>Agaricomycotina</taxon>
        <taxon>Agaricomycetes</taxon>
        <taxon>Agaricomycetidae</taxon>
        <taxon>Boletales</taxon>
        <taxon>Boletineae</taxon>
        <taxon>Boletaceae</taxon>
        <taxon>Boletoideae</taxon>
        <taxon>Boletus</taxon>
    </lineage>
</organism>
<proteinExistence type="predicted"/>
<dbReference type="InterPro" id="IPR005479">
    <property type="entry name" value="CPAse_ATP-bd"/>
</dbReference>
<dbReference type="SUPFAM" id="SSF56059">
    <property type="entry name" value="Glutathione synthetase ATP-binding domain-like"/>
    <property type="match status" value="1"/>
</dbReference>
<sequence length="127" mass="14169">MTGPFNIQFIAKNNEIKVIECNLRAARLLAFDTGLSSDYWCQDSAFSFSRLSGADPVQGIEMASTGEVACFSRDKYEAYLKALISTGIVLPKKNMLFSVGSYREKLEICRLSKSSMRQDITSLLRHG</sequence>
<evidence type="ECO:0000256" key="2">
    <source>
        <dbReference type="ARBA" id="ARBA00022741"/>
    </source>
</evidence>
<dbReference type="GO" id="GO:0006541">
    <property type="term" value="P:glutamine metabolic process"/>
    <property type="evidence" value="ECO:0007669"/>
    <property type="project" value="TreeGrafter"/>
</dbReference>
<dbReference type="GO" id="GO:0004070">
    <property type="term" value="F:aspartate carbamoyltransferase activity"/>
    <property type="evidence" value="ECO:0007669"/>
    <property type="project" value="TreeGrafter"/>
</dbReference>
<dbReference type="Proteomes" id="UP000683000">
    <property type="component" value="Unassembled WGS sequence"/>
</dbReference>
<dbReference type="GO" id="GO:0004088">
    <property type="term" value="F:carbamoyl-phosphate synthase (glutamine-hydrolyzing) activity"/>
    <property type="evidence" value="ECO:0007669"/>
    <property type="project" value="TreeGrafter"/>
</dbReference>
<keyword evidence="1" id="KW-0436">Ligase</keyword>
<evidence type="ECO:0000259" key="4">
    <source>
        <dbReference type="PROSITE" id="PS00867"/>
    </source>
</evidence>
<dbReference type="PROSITE" id="PS00867">
    <property type="entry name" value="CPSASE_2"/>
    <property type="match status" value="1"/>
</dbReference>
<dbReference type="PANTHER" id="PTHR11405">
    <property type="entry name" value="CARBAMOYLTRANSFERASE FAMILY MEMBER"/>
    <property type="match status" value="1"/>
</dbReference>
<dbReference type="EMBL" id="JAGFBS010000055">
    <property type="protein sequence ID" value="KAG6370167.1"/>
    <property type="molecule type" value="Genomic_DNA"/>
</dbReference>
<dbReference type="GO" id="GO:0006228">
    <property type="term" value="P:UTP biosynthetic process"/>
    <property type="evidence" value="ECO:0007669"/>
    <property type="project" value="TreeGrafter"/>
</dbReference>
<dbReference type="GO" id="GO:0019240">
    <property type="term" value="P:citrulline biosynthetic process"/>
    <property type="evidence" value="ECO:0007669"/>
    <property type="project" value="TreeGrafter"/>
</dbReference>
<comment type="caution">
    <text evidence="5">The sequence shown here is derived from an EMBL/GenBank/DDBJ whole genome shotgun (WGS) entry which is preliminary data.</text>
</comment>